<dbReference type="SUPFAM" id="SSF56112">
    <property type="entry name" value="Protein kinase-like (PK-like)"/>
    <property type="match status" value="1"/>
</dbReference>
<name>A0AA35V7H3_LACSI</name>
<dbReference type="PANTHER" id="PTHR13902">
    <property type="entry name" value="SERINE/THREONINE-PROTEIN KINASE WNK WITH NO LYSINE -RELATED"/>
    <property type="match status" value="1"/>
</dbReference>
<dbReference type="GO" id="GO:0005524">
    <property type="term" value="F:ATP binding"/>
    <property type="evidence" value="ECO:0007669"/>
    <property type="project" value="UniProtKB-KW"/>
</dbReference>
<accession>A0AA35V7H3</accession>
<evidence type="ECO:0000256" key="6">
    <source>
        <dbReference type="ARBA" id="ARBA00022840"/>
    </source>
</evidence>
<dbReference type="PROSITE" id="PS00108">
    <property type="entry name" value="PROTEIN_KINASE_ST"/>
    <property type="match status" value="1"/>
</dbReference>
<keyword evidence="5" id="KW-0418">Kinase</keyword>
<evidence type="ECO:0000313" key="10">
    <source>
        <dbReference type="EMBL" id="CAI9266285.1"/>
    </source>
</evidence>
<gene>
    <name evidence="10" type="ORF">LSALG_LOCUS6852</name>
</gene>
<evidence type="ECO:0000256" key="1">
    <source>
        <dbReference type="ARBA" id="ARBA00012513"/>
    </source>
</evidence>
<dbReference type="InterPro" id="IPR050588">
    <property type="entry name" value="WNK_Ser-Thr_kinase"/>
</dbReference>
<reference evidence="10" key="1">
    <citation type="submission" date="2023-04" db="EMBL/GenBank/DDBJ databases">
        <authorList>
            <person name="Vijverberg K."/>
            <person name="Xiong W."/>
            <person name="Schranz E."/>
        </authorList>
    </citation>
    <scope>NUCLEOTIDE SEQUENCE</scope>
</reference>
<dbReference type="FunFam" id="3.30.200.20:FF:000075">
    <property type="entry name" value="Probable serine/threonine-protein kinase WNK1"/>
    <property type="match status" value="1"/>
</dbReference>
<feature type="domain" description="Protein kinase" evidence="9">
    <location>
        <begin position="138"/>
        <end position="396"/>
    </location>
</feature>
<dbReference type="Pfam" id="PF00069">
    <property type="entry name" value="Pkinase"/>
    <property type="match status" value="1"/>
</dbReference>
<sequence length="423" mass="49011">MHGGQWFHFEGLEAEEEALIFEIGWLNMEETLKDNGIGMQQLPHRNIPLSTSWRSSDISHGSFFIFAYSNSSNLSLKFIEVHQYWESSVHDWVAGGRIFPGFTKEKHTEMPLESSMSDHEPDDSDTEFVEIDPSGRYGRYKEVLGKGAFKRVYKAFDELEGIEVAWNQIRVSDFLRNPEELERLYSEVHLLKTLKHKNIIKFYNSWVDTTHEHINFITEIFTSGTLRQYRKKHKHVDLRALKKWSKQILEGLLYLHSHDPPVIHRDLKCDNIFVNGNQGEVKIGDLGLAAILRQARSAHSVIGTPEFMAPELYEEEYNELVDIYAFGMCLLELVTFEYPYCECANAAQIYKKVTSGIKPASLAKVKDPEVKSFIEKCIAKQSDRLSAKELLMDPFLRDEHDAMNRPATNRRYNRECSEYSFPV</sequence>
<evidence type="ECO:0000256" key="2">
    <source>
        <dbReference type="ARBA" id="ARBA00022527"/>
    </source>
</evidence>
<evidence type="ECO:0000259" key="9">
    <source>
        <dbReference type="PROSITE" id="PS50011"/>
    </source>
</evidence>
<dbReference type="CDD" id="cd13983">
    <property type="entry name" value="STKc_WNK"/>
    <property type="match status" value="1"/>
</dbReference>
<protein>
    <recommendedName>
        <fullName evidence="1">non-specific serine/threonine protein kinase</fullName>
        <ecNumber evidence="1">2.7.11.1</ecNumber>
    </recommendedName>
</protein>
<evidence type="ECO:0000256" key="8">
    <source>
        <dbReference type="ARBA" id="ARBA00048679"/>
    </source>
</evidence>
<keyword evidence="6" id="KW-0067">ATP-binding</keyword>
<evidence type="ECO:0000313" key="11">
    <source>
        <dbReference type="Proteomes" id="UP001177003"/>
    </source>
</evidence>
<dbReference type="InterPro" id="IPR011009">
    <property type="entry name" value="Kinase-like_dom_sf"/>
</dbReference>
<keyword evidence="4" id="KW-0547">Nucleotide-binding</keyword>
<dbReference type="InterPro" id="IPR000719">
    <property type="entry name" value="Prot_kinase_dom"/>
</dbReference>
<dbReference type="InterPro" id="IPR008271">
    <property type="entry name" value="Ser/Thr_kinase_AS"/>
</dbReference>
<dbReference type="Proteomes" id="UP001177003">
    <property type="component" value="Chromosome 0"/>
</dbReference>
<proteinExistence type="predicted"/>
<dbReference type="FunFam" id="1.10.510.10:FF:000046">
    <property type="entry name" value="probable serine/threonine-protein kinase WNK9"/>
    <property type="match status" value="1"/>
</dbReference>
<keyword evidence="3" id="KW-0808">Transferase</keyword>
<evidence type="ECO:0000256" key="5">
    <source>
        <dbReference type="ARBA" id="ARBA00022777"/>
    </source>
</evidence>
<dbReference type="PROSITE" id="PS50011">
    <property type="entry name" value="PROTEIN_KINASE_DOM"/>
    <property type="match status" value="1"/>
</dbReference>
<dbReference type="SMART" id="SM00220">
    <property type="entry name" value="S_TKc"/>
    <property type="match status" value="1"/>
</dbReference>
<dbReference type="EC" id="2.7.11.1" evidence="1"/>
<dbReference type="GO" id="GO:0004674">
    <property type="term" value="F:protein serine/threonine kinase activity"/>
    <property type="evidence" value="ECO:0007669"/>
    <property type="project" value="UniProtKB-KW"/>
</dbReference>
<evidence type="ECO:0000256" key="4">
    <source>
        <dbReference type="ARBA" id="ARBA00022741"/>
    </source>
</evidence>
<keyword evidence="2" id="KW-0723">Serine/threonine-protein kinase</keyword>
<comment type="catalytic activity">
    <reaction evidence="7">
        <text>L-threonyl-[protein] + ATP = O-phospho-L-threonyl-[protein] + ADP + H(+)</text>
        <dbReference type="Rhea" id="RHEA:46608"/>
        <dbReference type="Rhea" id="RHEA-COMP:11060"/>
        <dbReference type="Rhea" id="RHEA-COMP:11605"/>
        <dbReference type="ChEBI" id="CHEBI:15378"/>
        <dbReference type="ChEBI" id="CHEBI:30013"/>
        <dbReference type="ChEBI" id="CHEBI:30616"/>
        <dbReference type="ChEBI" id="CHEBI:61977"/>
        <dbReference type="ChEBI" id="CHEBI:456216"/>
        <dbReference type="EC" id="2.7.11.1"/>
    </reaction>
</comment>
<organism evidence="10 11">
    <name type="scientific">Lactuca saligna</name>
    <name type="common">Willowleaf lettuce</name>
    <dbReference type="NCBI Taxonomy" id="75948"/>
    <lineage>
        <taxon>Eukaryota</taxon>
        <taxon>Viridiplantae</taxon>
        <taxon>Streptophyta</taxon>
        <taxon>Embryophyta</taxon>
        <taxon>Tracheophyta</taxon>
        <taxon>Spermatophyta</taxon>
        <taxon>Magnoliopsida</taxon>
        <taxon>eudicotyledons</taxon>
        <taxon>Gunneridae</taxon>
        <taxon>Pentapetalae</taxon>
        <taxon>asterids</taxon>
        <taxon>campanulids</taxon>
        <taxon>Asterales</taxon>
        <taxon>Asteraceae</taxon>
        <taxon>Cichorioideae</taxon>
        <taxon>Cichorieae</taxon>
        <taxon>Lactucinae</taxon>
        <taxon>Lactuca</taxon>
    </lineage>
</organism>
<dbReference type="AlphaFoldDB" id="A0AA35V7H3"/>
<comment type="catalytic activity">
    <reaction evidence="8">
        <text>L-seryl-[protein] + ATP = O-phospho-L-seryl-[protein] + ADP + H(+)</text>
        <dbReference type="Rhea" id="RHEA:17989"/>
        <dbReference type="Rhea" id="RHEA-COMP:9863"/>
        <dbReference type="Rhea" id="RHEA-COMP:11604"/>
        <dbReference type="ChEBI" id="CHEBI:15378"/>
        <dbReference type="ChEBI" id="CHEBI:29999"/>
        <dbReference type="ChEBI" id="CHEBI:30616"/>
        <dbReference type="ChEBI" id="CHEBI:83421"/>
        <dbReference type="ChEBI" id="CHEBI:456216"/>
        <dbReference type="EC" id="2.7.11.1"/>
    </reaction>
</comment>
<dbReference type="Gene3D" id="3.30.200.20">
    <property type="entry name" value="Phosphorylase Kinase, domain 1"/>
    <property type="match status" value="1"/>
</dbReference>
<evidence type="ECO:0000256" key="7">
    <source>
        <dbReference type="ARBA" id="ARBA00047899"/>
    </source>
</evidence>
<keyword evidence="11" id="KW-1185">Reference proteome</keyword>
<evidence type="ECO:0000256" key="3">
    <source>
        <dbReference type="ARBA" id="ARBA00022679"/>
    </source>
</evidence>
<dbReference type="Gene3D" id="1.10.510.10">
    <property type="entry name" value="Transferase(Phosphotransferase) domain 1"/>
    <property type="match status" value="1"/>
</dbReference>
<dbReference type="EMBL" id="OX465086">
    <property type="protein sequence ID" value="CAI9266285.1"/>
    <property type="molecule type" value="Genomic_DNA"/>
</dbReference>